<dbReference type="InterPro" id="IPR013767">
    <property type="entry name" value="PAS_fold"/>
</dbReference>
<proteinExistence type="predicted"/>
<reference evidence="3" key="2">
    <citation type="journal article" date="2016" name="Genome Announc.">
        <title>Draft Genome Sequences of Two Novel Amoeba-Resistant Intranuclear Bacteria, 'Candidatus Berkiella cookevillensis' and 'Candidatus Berkiella aquae'.</title>
        <authorList>
            <person name="Mehari Y.T."/>
            <person name="Arivett B.A."/>
            <person name="Farone A.L."/>
            <person name="Gunderson J.H."/>
            <person name="Farone M.B."/>
        </authorList>
    </citation>
    <scope>NUCLEOTIDE SEQUENCE</scope>
    <source>
        <strain evidence="3">HT99</strain>
    </source>
</reference>
<dbReference type="Pfam" id="PF00989">
    <property type="entry name" value="PAS"/>
    <property type="match status" value="1"/>
</dbReference>
<dbReference type="AlphaFoldDB" id="A0A0Q9YPU4"/>
<dbReference type="CDD" id="cd00130">
    <property type="entry name" value="PAS"/>
    <property type="match status" value="1"/>
</dbReference>
<gene>
    <name evidence="2" type="ORF">HT99x_00277</name>
    <name evidence="3" type="ORF">HT99x_010700</name>
</gene>
<evidence type="ECO:0000259" key="1">
    <source>
        <dbReference type="PROSITE" id="PS50112"/>
    </source>
</evidence>
<dbReference type="Proteomes" id="UP000051497">
    <property type="component" value="Unassembled WGS sequence"/>
</dbReference>
<dbReference type="InterPro" id="IPR035965">
    <property type="entry name" value="PAS-like_dom_sf"/>
</dbReference>
<dbReference type="SUPFAM" id="SSF55785">
    <property type="entry name" value="PYP-like sensor domain (PAS domain)"/>
    <property type="match status" value="1"/>
</dbReference>
<dbReference type="Gene3D" id="3.30.450.20">
    <property type="entry name" value="PAS domain"/>
    <property type="match status" value="1"/>
</dbReference>
<keyword evidence="4" id="KW-1185">Reference proteome</keyword>
<comment type="caution">
    <text evidence="2">The sequence shown here is derived from an EMBL/GenBank/DDBJ whole genome shotgun (WGS) entry which is preliminary data.</text>
</comment>
<dbReference type="PROSITE" id="PS50112">
    <property type="entry name" value="PAS"/>
    <property type="match status" value="1"/>
</dbReference>
<dbReference type="InterPro" id="IPR000014">
    <property type="entry name" value="PAS"/>
</dbReference>
<dbReference type="GO" id="GO:0006355">
    <property type="term" value="P:regulation of DNA-templated transcription"/>
    <property type="evidence" value="ECO:0007669"/>
    <property type="project" value="InterPro"/>
</dbReference>
<dbReference type="SMART" id="SM00091">
    <property type="entry name" value="PAS"/>
    <property type="match status" value="1"/>
</dbReference>
<accession>A0A0Q9YPU4</accession>
<protein>
    <submittedName>
        <fullName evidence="3">PAS domain-containing protein</fullName>
    </submittedName>
</protein>
<reference evidence="3" key="3">
    <citation type="submission" date="2021-06" db="EMBL/GenBank/DDBJ databases">
        <title>Genomic Description and Analysis of Intracellular Bacteria, Candidatus Berkiella cookevillensis and Candidatus Berkiella aquae.</title>
        <authorList>
            <person name="Kidane D.T."/>
            <person name="Mehari Y.T."/>
            <person name="Rice F.C."/>
            <person name="Arivett B.A."/>
            <person name="Farone A.L."/>
            <person name="Berk S.G."/>
            <person name="Farone M.B."/>
        </authorList>
    </citation>
    <scope>NUCLEOTIDE SEQUENCE</scope>
    <source>
        <strain evidence="3">HT99</strain>
    </source>
</reference>
<organism evidence="2">
    <name type="scientific">Candidatus Berkiella aquae</name>
    <dbReference type="NCBI Taxonomy" id="295108"/>
    <lineage>
        <taxon>Bacteria</taxon>
        <taxon>Pseudomonadati</taxon>
        <taxon>Pseudomonadota</taxon>
        <taxon>Gammaproteobacteria</taxon>
        <taxon>Candidatus Berkiellales</taxon>
        <taxon>Candidatus Berkiellaceae</taxon>
        <taxon>Candidatus Berkiella</taxon>
    </lineage>
</organism>
<dbReference type="EMBL" id="LKAJ01000001">
    <property type="protein sequence ID" value="KRG22736.1"/>
    <property type="molecule type" value="Genomic_DNA"/>
</dbReference>
<evidence type="ECO:0000313" key="3">
    <source>
        <dbReference type="EMBL" id="MCS5711902.1"/>
    </source>
</evidence>
<dbReference type="EMBL" id="LKAJ02000001">
    <property type="protein sequence ID" value="MCS5711902.1"/>
    <property type="molecule type" value="Genomic_DNA"/>
</dbReference>
<evidence type="ECO:0000313" key="4">
    <source>
        <dbReference type="Proteomes" id="UP000051497"/>
    </source>
</evidence>
<sequence length="99" mass="11528">MYDNKKCDKNMEHSKLIEVNAIFLAIIENTYDAIFIFDVTPSKVCQISWWNKICVKQTGINEKDAIGKTIHEIFPERLHDLLTQGLAKCLEEKKLIIFK</sequence>
<reference evidence="2" key="1">
    <citation type="submission" date="2015-09" db="EMBL/GenBank/DDBJ databases">
        <title>Draft Genome Sequences of Two Novel Amoeba-resistant Intranuclear Bacteria, Candidatus Berkiella cookevillensis and Candidatus Berkiella aquae.</title>
        <authorList>
            <person name="Mehari Y.T."/>
            <person name="Arivett B.A."/>
            <person name="Farone A.L."/>
            <person name="Gunderson J.H."/>
            <person name="Farone M.B."/>
        </authorList>
    </citation>
    <scope>NUCLEOTIDE SEQUENCE [LARGE SCALE GENOMIC DNA]</scope>
    <source>
        <strain evidence="2">HT99</strain>
    </source>
</reference>
<dbReference type="OrthoDB" id="9812260at2"/>
<name>A0A0Q9YPU4_9GAMM</name>
<evidence type="ECO:0000313" key="2">
    <source>
        <dbReference type="EMBL" id="KRG22736.1"/>
    </source>
</evidence>
<dbReference type="RefSeq" id="WP_139016545.1">
    <property type="nucleotide sequence ID" value="NZ_LKAJ02000001.1"/>
</dbReference>
<feature type="domain" description="PAS" evidence="1">
    <location>
        <begin position="19"/>
        <end position="93"/>
    </location>
</feature>